<keyword evidence="7" id="KW-1185">Reference proteome</keyword>
<dbReference type="InterPro" id="IPR017896">
    <property type="entry name" value="4Fe4S_Fe-S-bd"/>
</dbReference>
<evidence type="ECO:0000313" key="6">
    <source>
        <dbReference type="EMBL" id="QCT70102.1"/>
    </source>
</evidence>
<dbReference type="InterPro" id="IPR050572">
    <property type="entry name" value="Fe-S_Ferredoxin"/>
</dbReference>
<dbReference type="Pfam" id="PF12837">
    <property type="entry name" value="Fer4_6"/>
    <property type="match status" value="1"/>
</dbReference>
<feature type="domain" description="4Fe-4S ferredoxin-type" evidence="5">
    <location>
        <begin position="16"/>
        <end position="45"/>
    </location>
</feature>
<dbReference type="InterPro" id="IPR017900">
    <property type="entry name" value="4Fe4S_Fe_S_CS"/>
</dbReference>
<organism evidence="6 7">
    <name type="scientific">Eubacterium maltosivorans</name>
    <dbReference type="NCBI Taxonomy" id="2041044"/>
    <lineage>
        <taxon>Bacteria</taxon>
        <taxon>Bacillati</taxon>
        <taxon>Bacillota</taxon>
        <taxon>Clostridia</taxon>
        <taxon>Eubacteriales</taxon>
        <taxon>Eubacteriaceae</taxon>
        <taxon>Eubacterium</taxon>
    </lineage>
</organism>
<accession>A0A4P9C688</accession>
<evidence type="ECO:0000256" key="4">
    <source>
        <dbReference type="ARBA" id="ARBA00023014"/>
    </source>
</evidence>
<dbReference type="Proteomes" id="UP000218387">
    <property type="component" value="Chromosome"/>
</dbReference>
<evidence type="ECO:0000256" key="1">
    <source>
        <dbReference type="ARBA" id="ARBA00022485"/>
    </source>
</evidence>
<evidence type="ECO:0000313" key="7">
    <source>
        <dbReference type="Proteomes" id="UP000218387"/>
    </source>
</evidence>
<keyword evidence="1" id="KW-0004">4Fe-4S</keyword>
<dbReference type="RefSeq" id="WP_096919486.1">
    <property type="nucleotide sequence ID" value="NZ_CP029487.1"/>
</dbReference>
<dbReference type="GO" id="GO:0046872">
    <property type="term" value="F:metal ion binding"/>
    <property type="evidence" value="ECO:0007669"/>
    <property type="project" value="UniProtKB-KW"/>
</dbReference>
<evidence type="ECO:0000256" key="3">
    <source>
        <dbReference type="ARBA" id="ARBA00023004"/>
    </source>
</evidence>
<reference evidence="6 7" key="1">
    <citation type="submission" date="2018-05" db="EMBL/GenBank/DDBJ databases">
        <title>Genome comparison of Eubacterium sp.</title>
        <authorList>
            <person name="Feng Y."/>
            <person name="Sanchez-Andrea I."/>
            <person name="Stams A.J.M."/>
            <person name="De Vos W.M."/>
        </authorList>
    </citation>
    <scope>NUCLEOTIDE SEQUENCE [LARGE SCALE GENOMIC DNA]</scope>
    <source>
        <strain evidence="6 7">YI</strain>
    </source>
</reference>
<dbReference type="PROSITE" id="PS00198">
    <property type="entry name" value="4FE4S_FER_1"/>
    <property type="match status" value="1"/>
</dbReference>
<keyword evidence="4" id="KW-0411">Iron-sulfur</keyword>
<dbReference type="EMBL" id="CP029487">
    <property type="protein sequence ID" value="QCT70102.1"/>
    <property type="molecule type" value="Genomic_DNA"/>
</dbReference>
<dbReference type="KEGG" id="emt:CPZ25_001845"/>
<evidence type="ECO:0000259" key="5">
    <source>
        <dbReference type="PROSITE" id="PS51379"/>
    </source>
</evidence>
<evidence type="ECO:0000256" key="2">
    <source>
        <dbReference type="ARBA" id="ARBA00022723"/>
    </source>
</evidence>
<feature type="domain" description="4Fe-4S ferredoxin-type" evidence="5">
    <location>
        <begin position="48"/>
        <end position="79"/>
    </location>
</feature>
<gene>
    <name evidence="6" type="ORF">CPZ25_001845</name>
</gene>
<protein>
    <submittedName>
        <fullName evidence="6">Ferredoxin family protein</fullName>
    </submittedName>
</protein>
<dbReference type="SUPFAM" id="SSF54862">
    <property type="entry name" value="4Fe-4S ferredoxins"/>
    <property type="match status" value="1"/>
</dbReference>
<sequence length="96" mass="10726">MSDTTFMGVERNRIDWSPRIDYSKCNDCMDCMDFCPHQVFEKQVGSAHQLAVKNPDNCVVFCRACGKTCGPGAITFPDKAAATQAIKAMRREDKES</sequence>
<keyword evidence="2" id="KW-0479">Metal-binding</keyword>
<dbReference type="PROSITE" id="PS51379">
    <property type="entry name" value="4FE4S_FER_2"/>
    <property type="match status" value="2"/>
</dbReference>
<dbReference type="AlphaFoldDB" id="A0A4P9C688"/>
<dbReference type="GO" id="GO:0051539">
    <property type="term" value="F:4 iron, 4 sulfur cluster binding"/>
    <property type="evidence" value="ECO:0007669"/>
    <property type="project" value="UniProtKB-KW"/>
</dbReference>
<proteinExistence type="predicted"/>
<dbReference type="Gene3D" id="3.30.70.20">
    <property type="match status" value="1"/>
</dbReference>
<dbReference type="PANTHER" id="PTHR43687">
    <property type="entry name" value="ADENYLYLSULFATE REDUCTASE, BETA SUBUNIT"/>
    <property type="match status" value="1"/>
</dbReference>
<dbReference type="PANTHER" id="PTHR43687:SF1">
    <property type="entry name" value="FERREDOXIN III"/>
    <property type="match status" value="1"/>
</dbReference>
<keyword evidence="3" id="KW-0408">Iron</keyword>
<name>A0A4P9C688_EUBML</name>